<gene>
    <name evidence="3" type="ORF">GHT07_04925</name>
</gene>
<dbReference type="EMBL" id="WJBU01000004">
    <property type="protein sequence ID" value="MRD46608.1"/>
    <property type="molecule type" value="Genomic_DNA"/>
</dbReference>
<dbReference type="AlphaFoldDB" id="A0A844AW51"/>
<keyword evidence="1" id="KW-0472">Membrane</keyword>
<dbReference type="OrthoDB" id="2489132at2"/>
<accession>A0A844AW51</accession>
<feature type="domain" description="CHASE3" evidence="2">
    <location>
        <begin position="80"/>
        <end position="195"/>
    </location>
</feature>
<evidence type="ECO:0000259" key="2">
    <source>
        <dbReference type="Pfam" id="PF05227"/>
    </source>
</evidence>
<comment type="caution">
    <text evidence="3">The sequence shown here is derived from an EMBL/GenBank/DDBJ whole genome shotgun (WGS) entry which is preliminary data.</text>
</comment>
<protein>
    <recommendedName>
        <fullName evidence="2">CHASE3 domain-containing protein</fullName>
    </recommendedName>
</protein>
<name>A0A844AW51_9BURK</name>
<evidence type="ECO:0000313" key="3">
    <source>
        <dbReference type="EMBL" id="MRD46608.1"/>
    </source>
</evidence>
<feature type="transmembrane region" description="Helical" evidence="1">
    <location>
        <begin position="219"/>
        <end position="243"/>
    </location>
</feature>
<sequence>MRAAACAVGYGLNFAASSTKLRAPRPKYLSVPERWLMFPRSRLAIGVGAGLTIGFLALLAIVGTTIWLVERGNSLSEQAALQRTIRIAAVELRDHLRTAESSQRGFLLTGNQIYLAPYDTSKTRAMQELDDLSRMISPDAPNRAMLPRLSEALAEKIAEMDNSIALKTAGRDADAMALLARNRGKTLMDEINVFLYGAILIADENSTLSSTEQQRNASLLRWISAGGAVVIILVVFAVVLTIYRNG</sequence>
<dbReference type="Pfam" id="PF05227">
    <property type="entry name" value="CHASE3"/>
    <property type="match status" value="1"/>
</dbReference>
<keyword evidence="4" id="KW-1185">Reference proteome</keyword>
<dbReference type="InterPro" id="IPR007891">
    <property type="entry name" value="CHASE3"/>
</dbReference>
<keyword evidence="1" id="KW-1133">Transmembrane helix</keyword>
<evidence type="ECO:0000313" key="4">
    <source>
        <dbReference type="Proteomes" id="UP000487350"/>
    </source>
</evidence>
<dbReference type="Proteomes" id="UP000487350">
    <property type="component" value="Unassembled WGS sequence"/>
</dbReference>
<evidence type="ECO:0000256" key="1">
    <source>
        <dbReference type="SAM" id="Phobius"/>
    </source>
</evidence>
<proteinExistence type="predicted"/>
<dbReference type="CDD" id="cd19410">
    <property type="entry name" value="HK9-like_sensor"/>
    <property type="match status" value="1"/>
</dbReference>
<keyword evidence="1" id="KW-0812">Transmembrane</keyword>
<organism evidence="3 4">
    <name type="scientific">Caenimonas koreensis DSM 17982</name>
    <dbReference type="NCBI Taxonomy" id="1121255"/>
    <lineage>
        <taxon>Bacteria</taxon>
        <taxon>Pseudomonadati</taxon>
        <taxon>Pseudomonadota</taxon>
        <taxon>Betaproteobacteria</taxon>
        <taxon>Burkholderiales</taxon>
        <taxon>Comamonadaceae</taxon>
        <taxon>Caenimonas</taxon>
    </lineage>
</organism>
<feature type="transmembrane region" description="Helical" evidence="1">
    <location>
        <begin position="43"/>
        <end position="69"/>
    </location>
</feature>
<reference evidence="3 4" key="1">
    <citation type="submission" date="2019-11" db="EMBL/GenBank/DDBJ databases">
        <title>Caenimonas koreensis gen. nov., sp. nov., isolated from activated sludge.</title>
        <authorList>
            <person name="Seung H.R."/>
        </authorList>
    </citation>
    <scope>NUCLEOTIDE SEQUENCE [LARGE SCALE GENOMIC DNA]</scope>
    <source>
        <strain evidence="3 4">EMB320</strain>
    </source>
</reference>